<dbReference type="KEGG" id="ldn:H9L06_01720"/>
<dbReference type="RefSeq" id="WP_187555584.1">
    <property type="nucleotide sequence ID" value="NZ_CP060716.1"/>
</dbReference>
<reference evidence="1 2" key="1">
    <citation type="submission" date="2020-08" db="EMBL/GenBank/DDBJ databases">
        <title>Genome sequence of Leucobacter denitrificans KACC 14055T.</title>
        <authorList>
            <person name="Hyun D.-W."/>
            <person name="Bae J.-W."/>
        </authorList>
    </citation>
    <scope>NUCLEOTIDE SEQUENCE [LARGE SCALE GENOMIC DNA]</scope>
    <source>
        <strain evidence="1 2">KACC 14055</strain>
    </source>
</reference>
<accession>A0A7G9S5J1</accession>
<organism evidence="1 2">
    <name type="scientific">Leucobacter denitrificans</name>
    <dbReference type="NCBI Taxonomy" id="683042"/>
    <lineage>
        <taxon>Bacteria</taxon>
        <taxon>Bacillati</taxon>
        <taxon>Actinomycetota</taxon>
        <taxon>Actinomycetes</taxon>
        <taxon>Micrococcales</taxon>
        <taxon>Microbacteriaceae</taxon>
        <taxon>Leucobacter</taxon>
    </lineage>
</organism>
<keyword evidence="2" id="KW-1185">Reference proteome</keyword>
<dbReference type="Proteomes" id="UP000515934">
    <property type="component" value="Chromosome"/>
</dbReference>
<sequence length="273" mass="29139">MEHAGDSGATEQVRLARLLFGELAQELDRALGDDHGVSGSVDRALDEAVNEIRKGEAGKAAFIGLHESEAARLADSFHAARSVASLAGLTVPEPEEFWLSGAQREKLARALISDHSLVAVPAPYGLGANRWIEVFRAVARQQGSTLSLTAPLTFAPEVLGAFASLDSAPARVPSVRGWTLRLVPGDDSPARMGVNYSVGPHATLPEMLMLQLMNLVRGADPVDRRSFTWLQGTFADGKFAARHFYDESGRGVGVNAREIGNQGPHLGVRTPVS</sequence>
<name>A0A7G9S5J1_9MICO</name>
<evidence type="ECO:0000313" key="1">
    <source>
        <dbReference type="EMBL" id="QNN63116.1"/>
    </source>
</evidence>
<dbReference type="EMBL" id="CP060716">
    <property type="protein sequence ID" value="QNN63116.1"/>
    <property type="molecule type" value="Genomic_DNA"/>
</dbReference>
<gene>
    <name evidence="1" type="ORF">H9L06_01720</name>
</gene>
<proteinExistence type="predicted"/>
<protein>
    <submittedName>
        <fullName evidence="1">Uncharacterized protein</fullName>
    </submittedName>
</protein>
<evidence type="ECO:0000313" key="2">
    <source>
        <dbReference type="Proteomes" id="UP000515934"/>
    </source>
</evidence>
<dbReference type="AlphaFoldDB" id="A0A7G9S5J1"/>